<evidence type="ECO:0000313" key="2">
    <source>
        <dbReference type="Proteomes" id="UP000826012"/>
    </source>
</evidence>
<dbReference type="NCBIfam" id="NF040652">
    <property type="entry name" value="Mbox_reg_Rv1535"/>
    <property type="match status" value="1"/>
</dbReference>
<proteinExistence type="predicted"/>
<organism evidence="1 2">
    <name type="scientific">Mycobacterium senriense</name>
    <dbReference type="NCBI Taxonomy" id="2775496"/>
    <lineage>
        <taxon>Bacteria</taxon>
        <taxon>Bacillati</taxon>
        <taxon>Actinomycetota</taxon>
        <taxon>Actinomycetes</taxon>
        <taxon>Mycobacteriales</taxon>
        <taxon>Mycobacteriaceae</taxon>
        <taxon>Mycobacterium</taxon>
        <taxon>Mycobacterium avium complex (MAC)</taxon>
    </lineage>
</organism>
<gene>
    <name evidence="1" type="ORF">MTY59_06070</name>
</gene>
<keyword evidence="2" id="KW-1185">Reference proteome</keyword>
<dbReference type="NCBIfam" id="NF040653">
    <property type="entry name" value="Rv1535_dom"/>
    <property type="match status" value="1"/>
</dbReference>
<reference evidence="1 2" key="1">
    <citation type="submission" date="2021-07" db="EMBL/GenBank/DDBJ databases">
        <title>Complete genome sequence of nontuberculous Mycobacterium sp. TY59.</title>
        <authorList>
            <person name="Fukushima K."/>
        </authorList>
    </citation>
    <scope>NUCLEOTIDE SEQUENCE [LARGE SCALE GENOMIC DNA]</scope>
    <source>
        <strain evidence="1 2">TY59</strain>
    </source>
</reference>
<dbReference type="RefSeq" id="WP_221044367.1">
    <property type="nucleotide sequence ID" value="NZ_AP024828.1"/>
</dbReference>
<dbReference type="EMBL" id="AP024828">
    <property type="protein sequence ID" value="BCZ20752.1"/>
    <property type="molecule type" value="Genomic_DNA"/>
</dbReference>
<sequence length="64" mass="6979">MTAVRYDDVVPAPMATARQTPKLRAQASAGSGNPLMDMTTQLLSIPLNQLYGALWRMGFIEVRG</sequence>
<protein>
    <submittedName>
        <fullName evidence="1">Uncharacterized protein</fullName>
    </submittedName>
</protein>
<reference evidence="1 2" key="2">
    <citation type="submission" date="2021-07" db="EMBL/GenBank/DDBJ databases">
        <authorList>
            <person name="Matsumoto Y."/>
            <person name="Motooka D."/>
            <person name="Nakamura S."/>
        </authorList>
    </citation>
    <scope>NUCLEOTIDE SEQUENCE [LARGE SCALE GENOMIC DNA]</scope>
    <source>
        <strain evidence="1 2">TY59</strain>
    </source>
</reference>
<accession>A0ABM7SM42</accession>
<evidence type="ECO:0000313" key="1">
    <source>
        <dbReference type="EMBL" id="BCZ20752.1"/>
    </source>
</evidence>
<name>A0ABM7SM42_9MYCO</name>
<dbReference type="Proteomes" id="UP000826012">
    <property type="component" value="Chromosome"/>
</dbReference>